<dbReference type="RefSeq" id="WP_307222354.1">
    <property type="nucleotide sequence ID" value="NZ_CP116940.1"/>
</dbReference>
<organism evidence="1 2">
    <name type="scientific">Pectinatus haikarae</name>
    <dbReference type="NCBI Taxonomy" id="349096"/>
    <lineage>
        <taxon>Bacteria</taxon>
        <taxon>Bacillati</taxon>
        <taxon>Bacillota</taxon>
        <taxon>Negativicutes</taxon>
        <taxon>Selenomonadales</taxon>
        <taxon>Selenomonadaceae</taxon>
        <taxon>Pectinatus</taxon>
    </lineage>
</organism>
<sequence>MPGSVIGINMTYGYPGQSSRQGDEVSRTRPVSTASANINFGAPVVQNSDGSVQAWAATNVAADFSGIAMRKVKAAKIYPTQNFGYYVAGEPCDVQQRGGISAQCAWGTPAVGSTVYVRIAVVAGTSPTGAAIGDLGASNETENCIALTGVKWSSTKDARNVAELTMIARQGV</sequence>
<proteinExistence type="predicted"/>
<keyword evidence="2" id="KW-1185">Reference proteome</keyword>
<comment type="caution">
    <text evidence="1">The sequence shown here is derived from an EMBL/GenBank/DDBJ whole genome shotgun (WGS) entry which is preliminary data.</text>
</comment>
<protein>
    <submittedName>
        <fullName evidence="1">Uncharacterized protein</fullName>
    </submittedName>
</protein>
<dbReference type="Pfam" id="PF22758">
    <property type="entry name" value="Phage_cement"/>
    <property type="match status" value="1"/>
</dbReference>
<name>A0ABT9Y4K4_9FIRM</name>
<gene>
    <name evidence="1" type="ORF">J2S01_000171</name>
</gene>
<evidence type="ECO:0000313" key="1">
    <source>
        <dbReference type="EMBL" id="MDQ0202486.1"/>
    </source>
</evidence>
<reference evidence="1 2" key="1">
    <citation type="submission" date="2023-07" db="EMBL/GenBank/DDBJ databases">
        <title>Genomic Encyclopedia of Type Strains, Phase IV (KMG-IV): sequencing the most valuable type-strain genomes for metagenomic binning, comparative biology and taxonomic classification.</title>
        <authorList>
            <person name="Goeker M."/>
        </authorList>
    </citation>
    <scope>NUCLEOTIDE SEQUENCE [LARGE SCALE GENOMIC DNA]</scope>
    <source>
        <strain evidence="1 2">DSM 16980</strain>
    </source>
</reference>
<evidence type="ECO:0000313" key="2">
    <source>
        <dbReference type="Proteomes" id="UP001239167"/>
    </source>
</evidence>
<dbReference type="EMBL" id="JAUSUE010000001">
    <property type="protein sequence ID" value="MDQ0202486.1"/>
    <property type="molecule type" value="Genomic_DNA"/>
</dbReference>
<dbReference type="Proteomes" id="UP001239167">
    <property type="component" value="Unassembled WGS sequence"/>
</dbReference>
<accession>A0ABT9Y4K4</accession>
<dbReference type="InterPro" id="IPR054438">
    <property type="entry name" value="Struct_cement_gp24/gp6"/>
</dbReference>